<sequence length="519" mass="56294">MQLFLMPGGSTGVPTDASNPTSGNQFFTNTLKNLKKLTGAPPGVRIGANSEDRTNFNEAVPYAEDIFPQPNAVTPYPEATSVIVGDGYYAATKYLLPGTEVTWGVNLGQNNITAALLEASSIFRAFSSPKVVKRNITLRHLEIGNEPDLYMNNGHRAKNYNVTQYIAEWTQFANAIFQNVSMANTSTRFHAGAFAGESTMPKGVGKANRKSIIGSSHTLKGFSPQSIFSRGILDSPAGKFIDLFSEHHYSGTFCSGSEGVLADLMNKATIRGNLSQYIPDIQATKAQGFDYILGETNSYSCHGAPGVSNTAGAAIWTLDYALFSIGVKQTYFHDGIGFKYNLIQPITLTRSILNASTLPSPLPPHIQPQYYAAIVAAEAIGKSGDTQISELSIDNPQISGYAFFEGGKAKRLIIINHTPYFIADAEAGTVRPVANVQIDFPEGCNTRNIQVKKLDIQHSDDTSGITWGGQTYETSDALRRQRILKGSDWVVKHMLANSSSQTQLSTAERSTPPDRTYSD</sequence>
<evidence type="ECO:0000313" key="3">
    <source>
        <dbReference type="EMBL" id="KAE9403649.1"/>
    </source>
</evidence>
<dbReference type="InterPro" id="IPR052974">
    <property type="entry name" value="GH79_Enzymes"/>
</dbReference>
<feature type="compositionally biased region" description="Polar residues" evidence="1">
    <location>
        <begin position="12"/>
        <end position="21"/>
    </location>
</feature>
<keyword evidence="4" id="KW-1185">Reference proteome</keyword>
<dbReference type="EMBL" id="ML769423">
    <property type="protein sequence ID" value="KAE9403649.1"/>
    <property type="molecule type" value="Genomic_DNA"/>
</dbReference>
<dbReference type="AlphaFoldDB" id="A0A6A4HYN0"/>
<proteinExistence type="predicted"/>
<evidence type="ECO:0000259" key="2">
    <source>
        <dbReference type="Pfam" id="PF16862"/>
    </source>
</evidence>
<dbReference type="Proteomes" id="UP000799118">
    <property type="component" value="Unassembled WGS sequence"/>
</dbReference>
<feature type="compositionally biased region" description="Polar residues" evidence="1">
    <location>
        <begin position="500"/>
        <end position="509"/>
    </location>
</feature>
<reference evidence="3" key="1">
    <citation type="journal article" date="2019" name="Environ. Microbiol.">
        <title>Fungal ecological strategies reflected in gene transcription - a case study of two litter decomposers.</title>
        <authorList>
            <person name="Barbi F."/>
            <person name="Kohler A."/>
            <person name="Barry K."/>
            <person name="Baskaran P."/>
            <person name="Daum C."/>
            <person name="Fauchery L."/>
            <person name="Ihrmark K."/>
            <person name="Kuo A."/>
            <person name="LaButti K."/>
            <person name="Lipzen A."/>
            <person name="Morin E."/>
            <person name="Grigoriev I.V."/>
            <person name="Henrissat B."/>
            <person name="Lindahl B."/>
            <person name="Martin F."/>
        </authorList>
    </citation>
    <scope>NUCLEOTIDE SEQUENCE</scope>
    <source>
        <strain evidence="3">JB14</strain>
    </source>
</reference>
<dbReference type="OrthoDB" id="2796951at2759"/>
<organism evidence="3 4">
    <name type="scientific">Gymnopus androsaceus JB14</name>
    <dbReference type="NCBI Taxonomy" id="1447944"/>
    <lineage>
        <taxon>Eukaryota</taxon>
        <taxon>Fungi</taxon>
        <taxon>Dikarya</taxon>
        <taxon>Basidiomycota</taxon>
        <taxon>Agaricomycotina</taxon>
        <taxon>Agaricomycetes</taxon>
        <taxon>Agaricomycetidae</taxon>
        <taxon>Agaricales</taxon>
        <taxon>Marasmiineae</taxon>
        <taxon>Omphalotaceae</taxon>
        <taxon>Gymnopus</taxon>
    </lineage>
</organism>
<dbReference type="PANTHER" id="PTHR36183">
    <property type="entry name" value="BETA-GLUCURONIDASE"/>
    <property type="match status" value="1"/>
</dbReference>
<dbReference type="Gene3D" id="3.20.20.80">
    <property type="entry name" value="Glycosidases"/>
    <property type="match status" value="1"/>
</dbReference>
<feature type="region of interest" description="Disordered" evidence="1">
    <location>
        <begin position="1"/>
        <end position="21"/>
    </location>
</feature>
<feature type="domain" description="Beta-glucuronidase C-terminal" evidence="2">
    <location>
        <begin position="400"/>
        <end position="482"/>
    </location>
</feature>
<dbReference type="PANTHER" id="PTHR36183:SF2">
    <property type="entry name" value="BETA-GLUCURONIDASE C-TERMINAL DOMAIN-CONTAINING PROTEIN"/>
    <property type="match status" value="1"/>
</dbReference>
<protein>
    <recommendedName>
        <fullName evidence="2">Beta-glucuronidase C-terminal domain-containing protein</fullName>
    </recommendedName>
</protein>
<evidence type="ECO:0000256" key="1">
    <source>
        <dbReference type="SAM" id="MobiDB-lite"/>
    </source>
</evidence>
<dbReference type="InterPro" id="IPR031728">
    <property type="entry name" value="GlcAase_C"/>
</dbReference>
<dbReference type="InterPro" id="IPR017853">
    <property type="entry name" value="GH"/>
</dbReference>
<feature type="region of interest" description="Disordered" evidence="1">
    <location>
        <begin position="500"/>
        <end position="519"/>
    </location>
</feature>
<dbReference type="SUPFAM" id="SSF51445">
    <property type="entry name" value="(Trans)glycosidases"/>
    <property type="match status" value="1"/>
</dbReference>
<dbReference type="Pfam" id="PF16862">
    <property type="entry name" value="Glyco_hydro_79C"/>
    <property type="match status" value="1"/>
</dbReference>
<name>A0A6A4HYN0_9AGAR</name>
<evidence type="ECO:0000313" key="4">
    <source>
        <dbReference type="Proteomes" id="UP000799118"/>
    </source>
</evidence>
<accession>A0A6A4HYN0</accession>
<gene>
    <name evidence="3" type="ORF">BT96DRAFT_936280</name>
</gene>